<dbReference type="OrthoDB" id="6436241at2759"/>
<dbReference type="Proteomes" id="UP000008743">
    <property type="component" value="Unassembled WGS sequence"/>
</dbReference>
<feature type="repeat" description="WD" evidence="3">
    <location>
        <begin position="349"/>
        <end position="378"/>
    </location>
</feature>
<dbReference type="AlphaFoldDB" id="A0A0D2UQT7"/>
<protein>
    <submittedName>
        <fullName evidence="5">Uncharacterized protein</fullName>
    </submittedName>
</protein>
<evidence type="ECO:0000313" key="6">
    <source>
        <dbReference type="Proteomes" id="UP000008743"/>
    </source>
</evidence>
<dbReference type="GO" id="GO:0045717">
    <property type="term" value="P:negative regulation of fatty acid biosynthetic process"/>
    <property type="evidence" value="ECO:0007669"/>
    <property type="project" value="TreeGrafter"/>
</dbReference>
<dbReference type="PANTHER" id="PTHR15574:SF40">
    <property type="entry name" value="WD AND TETRATRICOPEPTIDE REPEATS PROTEIN 1"/>
    <property type="match status" value="1"/>
</dbReference>
<feature type="compositionally biased region" description="Acidic residues" evidence="4">
    <location>
        <begin position="239"/>
        <end position="262"/>
    </location>
</feature>
<dbReference type="Gene3D" id="1.25.40.10">
    <property type="entry name" value="Tetratricopeptide repeat domain"/>
    <property type="match status" value="1"/>
</dbReference>
<feature type="compositionally biased region" description="Basic residues" evidence="4">
    <location>
        <begin position="276"/>
        <end position="285"/>
    </location>
</feature>
<dbReference type="InParanoid" id="A0A0D2UQT7"/>
<dbReference type="InterPro" id="IPR015943">
    <property type="entry name" value="WD40/YVTN_repeat-like_dom_sf"/>
</dbReference>
<dbReference type="eggNOG" id="KOG1310">
    <property type="taxonomic scope" value="Eukaryota"/>
</dbReference>
<name>A0A0D2UQT7_CAPO3</name>
<reference evidence="6" key="1">
    <citation type="submission" date="2011-02" db="EMBL/GenBank/DDBJ databases">
        <title>The Genome Sequence of Capsaspora owczarzaki ATCC 30864.</title>
        <authorList>
            <person name="Russ C."/>
            <person name="Cuomo C."/>
            <person name="Burger G."/>
            <person name="Gray M.W."/>
            <person name="Holland P.W.H."/>
            <person name="King N."/>
            <person name="Lang F.B.F."/>
            <person name="Roger A.J."/>
            <person name="Ruiz-Trillo I."/>
            <person name="Young S.K."/>
            <person name="Zeng Q."/>
            <person name="Gargeya S."/>
            <person name="Alvarado L."/>
            <person name="Berlin A."/>
            <person name="Chapman S.B."/>
            <person name="Chen Z."/>
            <person name="Freedman E."/>
            <person name="Gellesch M."/>
            <person name="Goldberg J."/>
            <person name="Griggs A."/>
            <person name="Gujja S."/>
            <person name="Heilman E."/>
            <person name="Heiman D."/>
            <person name="Howarth C."/>
            <person name="Mehta T."/>
            <person name="Neiman D."/>
            <person name="Pearson M."/>
            <person name="Roberts A."/>
            <person name="Saif S."/>
            <person name="Shea T."/>
            <person name="Shenoy N."/>
            <person name="Sisk P."/>
            <person name="Stolte C."/>
            <person name="Sykes S."/>
            <person name="White J."/>
            <person name="Yandava C."/>
            <person name="Haas B."/>
            <person name="Nusbaum C."/>
            <person name="Birren B."/>
        </authorList>
    </citation>
    <scope>NUCLEOTIDE SEQUENCE</scope>
    <source>
        <strain evidence="6">ATCC 30864</strain>
    </source>
</reference>
<evidence type="ECO:0000256" key="4">
    <source>
        <dbReference type="SAM" id="MobiDB-lite"/>
    </source>
</evidence>
<dbReference type="EMBL" id="KE346374">
    <property type="protein sequence ID" value="KJE97386.1"/>
    <property type="molecule type" value="Genomic_DNA"/>
</dbReference>
<dbReference type="STRING" id="595528.A0A0D2UQT7"/>
<dbReference type="PROSITE" id="PS50082">
    <property type="entry name" value="WD_REPEATS_2"/>
    <property type="match status" value="1"/>
</dbReference>
<dbReference type="PhylomeDB" id="A0A0D2UQT7"/>
<keyword evidence="2" id="KW-0677">Repeat</keyword>
<evidence type="ECO:0000256" key="2">
    <source>
        <dbReference type="ARBA" id="ARBA00022737"/>
    </source>
</evidence>
<dbReference type="InterPro" id="IPR036322">
    <property type="entry name" value="WD40_repeat_dom_sf"/>
</dbReference>
<dbReference type="GO" id="GO:0080008">
    <property type="term" value="C:Cul4-RING E3 ubiquitin ligase complex"/>
    <property type="evidence" value="ECO:0007669"/>
    <property type="project" value="TreeGrafter"/>
</dbReference>
<dbReference type="Gene3D" id="2.130.10.10">
    <property type="entry name" value="YVTN repeat-like/Quinoprotein amine dehydrogenase"/>
    <property type="match status" value="1"/>
</dbReference>
<dbReference type="RefSeq" id="XP_004343115.1">
    <property type="nucleotide sequence ID" value="XM_004343065.2"/>
</dbReference>
<dbReference type="SUPFAM" id="SSF50978">
    <property type="entry name" value="WD40 repeat-like"/>
    <property type="match status" value="1"/>
</dbReference>
<evidence type="ECO:0000313" key="5">
    <source>
        <dbReference type="EMBL" id="KJE97386.1"/>
    </source>
</evidence>
<sequence>MLSLGATRRPQPLALFRGRDAKSETNATHITFSKDGTTLLANYSCNHVYTYDIFDTESRQQSKQLVMPLRNSNPETLHNRTTAHHAAALNETPDQPVPTSPAYTRLQLTAASKAASEGLDLLQSHELPSVAIYHFSAAIAQTPRNPDLFKWRAGAFEARNWLGDQMAALRDIAQALARAPDDADMLLAQIRLLRRLKLTDVAAAAADRVRQSHPDLSSEIDKILKPFSGTSGHGRVSDDDGDGDDSNDREEDDGEEDESVDDGPERLNPFYEPRRERRALRGRQRRWTDDEGNDDNNDSNDDDEHDDDDDDDDDDDGDSDETADVTYPYAERFVGSINCQTDIKEANFFGENDEYIVAGSDDGNIYVWERRTGNLALVLHGDRQIVNCVQPHPTECLLATSGIEDSVALWAPRAAEGCDTLDDPAIFRAQNRRRQDAAAIPASGRMLVLPEHLSELDTLLEANHNQVKDAIDMPLNRLPARSLSLLLQFARTLRNSDEAAADENAAVAPDCVTS</sequence>
<dbReference type="SMART" id="SM00320">
    <property type="entry name" value="WD40"/>
    <property type="match status" value="3"/>
</dbReference>
<evidence type="ECO:0000256" key="1">
    <source>
        <dbReference type="ARBA" id="ARBA00022574"/>
    </source>
</evidence>
<organism evidence="5 6">
    <name type="scientific">Capsaspora owczarzaki (strain ATCC 30864)</name>
    <dbReference type="NCBI Taxonomy" id="595528"/>
    <lineage>
        <taxon>Eukaryota</taxon>
        <taxon>Filasterea</taxon>
        <taxon>Capsaspora</taxon>
    </lineage>
</organism>
<dbReference type="InterPro" id="IPR001680">
    <property type="entry name" value="WD40_rpt"/>
</dbReference>
<dbReference type="InterPro" id="IPR045151">
    <property type="entry name" value="DCAF8"/>
</dbReference>
<evidence type="ECO:0000256" key="3">
    <source>
        <dbReference type="PROSITE-ProRule" id="PRU00221"/>
    </source>
</evidence>
<feature type="compositionally biased region" description="Acidic residues" evidence="4">
    <location>
        <begin position="290"/>
        <end position="323"/>
    </location>
</feature>
<proteinExistence type="predicted"/>
<dbReference type="GO" id="GO:0005737">
    <property type="term" value="C:cytoplasm"/>
    <property type="evidence" value="ECO:0007669"/>
    <property type="project" value="TreeGrafter"/>
</dbReference>
<dbReference type="SUPFAM" id="SSF48452">
    <property type="entry name" value="TPR-like"/>
    <property type="match status" value="1"/>
</dbReference>
<dbReference type="InterPro" id="IPR011990">
    <property type="entry name" value="TPR-like_helical_dom_sf"/>
</dbReference>
<keyword evidence="6" id="KW-1185">Reference proteome</keyword>
<gene>
    <name evidence="5" type="ORF">CAOG_007256</name>
</gene>
<feature type="region of interest" description="Disordered" evidence="4">
    <location>
        <begin position="206"/>
        <end position="326"/>
    </location>
</feature>
<keyword evidence="1 3" id="KW-0853">WD repeat</keyword>
<dbReference type="PANTHER" id="PTHR15574">
    <property type="entry name" value="WD REPEAT DOMAIN-CONTAINING FAMILY"/>
    <property type="match status" value="1"/>
</dbReference>
<dbReference type="Pfam" id="PF00400">
    <property type="entry name" value="WD40"/>
    <property type="match status" value="2"/>
</dbReference>
<accession>A0A0D2UQT7</accession>